<name>I1CRB7_RHIO9</name>
<dbReference type="GO" id="GO:0005783">
    <property type="term" value="C:endoplasmic reticulum"/>
    <property type="evidence" value="ECO:0007669"/>
    <property type="project" value="TreeGrafter"/>
</dbReference>
<dbReference type="AlphaFoldDB" id="I1CRB7"/>
<dbReference type="Gene3D" id="1.10.287.110">
    <property type="entry name" value="DnaJ domain"/>
    <property type="match status" value="1"/>
</dbReference>
<dbReference type="GO" id="GO:0051087">
    <property type="term" value="F:protein-folding chaperone binding"/>
    <property type="evidence" value="ECO:0007669"/>
    <property type="project" value="TreeGrafter"/>
</dbReference>
<dbReference type="InParanoid" id="I1CRB7"/>
<dbReference type="PANTHER" id="PTHR44360:SF1">
    <property type="entry name" value="DNAJ HOMOLOG SUBFAMILY B MEMBER 9"/>
    <property type="match status" value="1"/>
</dbReference>
<dbReference type="STRING" id="246409.I1CRB7"/>
<keyword evidence="1" id="KW-0143">Chaperone</keyword>
<dbReference type="VEuPathDB" id="FungiDB:RO3G_15708"/>
<organism evidence="3 4">
    <name type="scientific">Rhizopus delemar (strain RA 99-880 / ATCC MYA-4621 / FGSC 9543 / NRRL 43880)</name>
    <name type="common">Mucormycosis agent</name>
    <name type="synonym">Rhizopus arrhizus var. delemar</name>
    <dbReference type="NCBI Taxonomy" id="246409"/>
    <lineage>
        <taxon>Eukaryota</taxon>
        <taxon>Fungi</taxon>
        <taxon>Fungi incertae sedis</taxon>
        <taxon>Mucoromycota</taxon>
        <taxon>Mucoromycotina</taxon>
        <taxon>Mucoromycetes</taxon>
        <taxon>Mucorales</taxon>
        <taxon>Mucorineae</taxon>
        <taxon>Rhizopodaceae</taxon>
        <taxon>Rhizopus</taxon>
    </lineage>
</organism>
<feature type="domain" description="J" evidence="2">
    <location>
        <begin position="13"/>
        <end position="55"/>
    </location>
</feature>
<keyword evidence="4" id="KW-1185">Reference proteome</keyword>
<dbReference type="SUPFAM" id="SSF46565">
    <property type="entry name" value="Chaperone J-domain"/>
    <property type="match status" value="1"/>
</dbReference>
<dbReference type="RefSeq" id="XP_067526393.1">
    <property type="nucleotide sequence ID" value="XM_067670292.1"/>
</dbReference>
<evidence type="ECO:0000256" key="1">
    <source>
        <dbReference type="ARBA" id="ARBA00023186"/>
    </source>
</evidence>
<dbReference type="PRINTS" id="PR00625">
    <property type="entry name" value="JDOMAIN"/>
</dbReference>
<gene>
    <name evidence="3" type="ORF">RO3G_15708</name>
</gene>
<dbReference type="GO" id="GO:0036503">
    <property type="term" value="P:ERAD pathway"/>
    <property type="evidence" value="ECO:0007669"/>
    <property type="project" value="TreeGrafter"/>
</dbReference>
<dbReference type="PANTHER" id="PTHR44360">
    <property type="entry name" value="DNAJ HOMOLOG SUBFAMILY B MEMBER 9"/>
    <property type="match status" value="1"/>
</dbReference>
<dbReference type="Proteomes" id="UP000009138">
    <property type="component" value="Unassembled WGS sequence"/>
</dbReference>
<dbReference type="InterPro" id="IPR001623">
    <property type="entry name" value="DnaJ_domain"/>
</dbReference>
<evidence type="ECO:0000259" key="2">
    <source>
        <dbReference type="PROSITE" id="PS50076"/>
    </source>
</evidence>
<dbReference type="CDD" id="cd06257">
    <property type="entry name" value="DnaJ"/>
    <property type="match status" value="1"/>
</dbReference>
<protein>
    <recommendedName>
        <fullName evidence="2">J domain-containing protein</fullName>
    </recommendedName>
</protein>
<dbReference type="InterPro" id="IPR051948">
    <property type="entry name" value="Hsp70_co-chaperone_J-domain"/>
</dbReference>
<evidence type="ECO:0000313" key="4">
    <source>
        <dbReference type="Proteomes" id="UP000009138"/>
    </source>
</evidence>
<dbReference type="InterPro" id="IPR036869">
    <property type="entry name" value="J_dom_sf"/>
</dbReference>
<dbReference type="Pfam" id="PF00226">
    <property type="entry name" value="DnaJ"/>
    <property type="match status" value="1"/>
</dbReference>
<dbReference type="OrthoDB" id="10250354at2759"/>
<evidence type="ECO:0000313" key="3">
    <source>
        <dbReference type="EMBL" id="EIE90997.1"/>
    </source>
</evidence>
<dbReference type="EMBL" id="CH476748">
    <property type="protein sequence ID" value="EIE90997.1"/>
    <property type="molecule type" value="Genomic_DNA"/>
</dbReference>
<reference evidence="3 4" key="1">
    <citation type="journal article" date="2009" name="PLoS Genet.">
        <title>Genomic analysis of the basal lineage fungus Rhizopus oryzae reveals a whole-genome duplication.</title>
        <authorList>
            <person name="Ma L.-J."/>
            <person name="Ibrahim A.S."/>
            <person name="Skory C."/>
            <person name="Grabherr M.G."/>
            <person name="Burger G."/>
            <person name="Butler M."/>
            <person name="Elias M."/>
            <person name="Idnurm A."/>
            <person name="Lang B.F."/>
            <person name="Sone T."/>
            <person name="Abe A."/>
            <person name="Calvo S.E."/>
            <person name="Corrochano L.M."/>
            <person name="Engels R."/>
            <person name="Fu J."/>
            <person name="Hansberg W."/>
            <person name="Kim J.-M."/>
            <person name="Kodira C.D."/>
            <person name="Koehrsen M.J."/>
            <person name="Liu B."/>
            <person name="Miranda-Saavedra D."/>
            <person name="O'Leary S."/>
            <person name="Ortiz-Castellanos L."/>
            <person name="Poulter R."/>
            <person name="Rodriguez-Romero J."/>
            <person name="Ruiz-Herrera J."/>
            <person name="Shen Y.-Q."/>
            <person name="Zeng Q."/>
            <person name="Galagan J."/>
            <person name="Birren B.W."/>
            <person name="Cuomo C.A."/>
            <person name="Wickes B.L."/>
        </authorList>
    </citation>
    <scope>NUCLEOTIDE SEQUENCE [LARGE SCALE GENOMIC DNA]</scope>
    <source>
        <strain evidence="4">RA 99-880 / ATCC MYA-4621 / FGSC 9543 / NRRL 43880</strain>
    </source>
</reference>
<dbReference type="SMART" id="SM00271">
    <property type="entry name" value="DnaJ"/>
    <property type="match status" value="1"/>
</dbReference>
<dbReference type="PROSITE" id="PS50076">
    <property type="entry name" value="DNAJ_2"/>
    <property type="match status" value="1"/>
</dbReference>
<dbReference type="GeneID" id="93622673"/>
<dbReference type="GO" id="GO:0051787">
    <property type="term" value="F:misfolded protein binding"/>
    <property type="evidence" value="ECO:0007669"/>
    <property type="project" value="TreeGrafter"/>
</dbReference>
<accession>I1CRB7</accession>
<proteinExistence type="predicted"/>
<sequence length="55" mass="6199">MAEAKRARCVALDPYKTMGVSRNATASEIKRVYKKLALLYHPDKAKGMTKEEAEE</sequence>